<dbReference type="AlphaFoldDB" id="A0A3E2HQZ5"/>
<evidence type="ECO:0000256" key="1">
    <source>
        <dbReference type="SAM" id="SignalP"/>
    </source>
</evidence>
<dbReference type="InterPro" id="IPR012334">
    <property type="entry name" value="Pectin_lyas_fold"/>
</dbReference>
<gene>
    <name evidence="3" type="ORF">B7463_g849</name>
</gene>
<dbReference type="Gene3D" id="2.160.20.10">
    <property type="entry name" value="Single-stranded right-handed beta-helix, Pectin lyase-like"/>
    <property type="match status" value="1"/>
</dbReference>
<evidence type="ECO:0000259" key="2">
    <source>
        <dbReference type="PROSITE" id="PS50927"/>
    </source>
</evidence>
<dbReference type="OMA" id="VWASGHT"/>
<feature type="non-terminal residue" evidence="3">
    <location>
        <position position="1"/>
    </location>
</feature>
<dbReference type="SMART" id="SM00108">
    <property type="entry name" value="B_lectin"/>
    <property type="match status" value="1"/>
</dbReference>
<dbReference type="STRING" id="5539.A0A3E2HQZ5"/>
<feature type="domain" description="Bulb-type lectin" evidence="2">
    <location>
        <begin position="383"/>
        <end position="509"/>
    </location>
</feature>
<proteinExistence type="predicted"/>
<comment type="caution">
    <text evidence="3">The sequence shown here is derived from an EMBL/GenBank/DDBJ whole genome shotgun (WGS) entry which is preliminary data.</text>
</comment>
<feature type="chain" id="PRO_5017744560" description="Bulb-type lectin domain-containing protein" evidence="1">
    <location>
        <begin position="22"/>
        <end position="509"/>
    </location>
</feature>
<dbReference type="InterPro" id="IPR036426">
    <property type="entry name" value="Bulb-type_lectin_dom_sf"/>
</dbReference>
<dbReference type="InterPro" id="IPR039448">
    <property type="entry name" value="Beta_helix"/>
</dbReference>
<evidence type="ECO:0000313" key="4">
    <source>
        <dbReference type="Proteomes" id="UP000258309"/>
    </source>
</evidence>
<reference evidence="3 4" key="1">
    <citation type="submission" date="2018-05" db="EMBL/GenBank/DDBJ databases">
        <title>Draft genome sequence of Scytalidium lignicola DSM 105466, a ubiquitous saprotrophic fungus.</title>
        <authorList>
            <person name="Buettner E."/>
            <person name="Gebauer A.M."/>
            <person name="Hofrichter M."/>
            <person name="Liers C."/>
            <person name="Kellner H."/>
        </authorList>
    </citation>
    <scope>NUCLEOTIDE SEQUENCE [LARGE SCALE GENOMIC DNA]</scope>
    <source>
        <strain evidence="3 4">DSM 105466</strain>
    </source>
</reference>
<keyword evidence="4" id="KW-1185">Reference proteome</keyword>
<dbReference type="InterPro" id="IPR011050">
    <property type="entry name" value="Pectin_lyase_fold/virulence"/>
</dbReference>
<dbReference type="Gene3D" id="2.90.10.10">
    <property type="entry name" value="Bulb-type lectin domain"/>
    <property type="match status" value="1"/>
</dbReference>
<accession>A0A3E2HQZ5</accession>
<name>A0A3E2HQZ5_SCYLI</name>
<keyword evidence="1" id="KW-0732">Signal</keyword>
<protein>
    <recommendedName>
        <fullName evidence="2">Bulb-type lectin domain-containing protein</fullName>
    </recommendedName>
</protein>
<feature type="non-terminal residue" evidence="3">
    <location>
        <position position="509"/>
    </location>
</feature>
<organism evidence="3 4">
    <name type="scientific">Scytalidium lignicola</name>
    <name type="common">Hyphomycete</name>
    <dbReference type="NCBI Taxonomy" id="5539"/>
    <lineage>
        <taxon>Eukaryota</taxon>
        <taxon>Fungi</taxon>
        <taxon>Dikarya</taxon>
        <taxon>Ascomycota</taxon>
        <taxon>Pezizomycotina</taxon>
        <taxon>Leotiomycetes</taxon>
        <taxon>Leotiomycetes incertae sedis</taxon>
        <taxon>Scytalidium</taxon>
    </lineage>
</organism>
<feature type="signal peptide" evidence="1">
    <location>
        <begin position="1"/>
        <end position="21"/>
    </location>
</feature>
<dbReference type="OrthoDB" id="3587048at2759"/>
<dbReference type="InterPro" id="IPR001480">
    <property type="entry name" value="Bulb-type_lectin_dom"/>
</dbReference>
<dbReference type="EMBL" id="NCSJ02000008">
    <property type="protein sequence ID" value="RFU35451.1"/>
    <property type="molecule type" value="Genomic_DNA"/>
</dbReference>
<sequence length="509" mass="52048">MSSLSLKRYLALSGLLTAASAACISSGDQNTINTALSSGGAGAVVQLCPGATILITDTINFSADNQEISTQGYPTDSSRATIQIAPGNTASTLITGKNNGIKIRNIQLDGDRPNNGLQVGGGANIEIGGLSSGQVVDHVASRNPRGWSCLHVIGSGSDSSPCSNATVTNNDIGPCGQEGTDADGNGLWADGVSLDCTSSLVQHNTITGSTDGGIVIFGSPGSTVDSNTITSSATEKGFGAINMVDGEYSGSYSGVKVTNNVITGTKLFNLGIGIGANVWSFNDPYLLSGPATITGNTIKGSVAFPIAINGWQDGLTVTGNDVSGITTPRSNFADASQCDAGIQTLFNNNDALVYYPAGVIGAQTLQSGFVAAPSNVTNFLCTSEPLPNSVSFTPNSLNIVSDSPPFANLHGVIIQYQGDSNIVAYDTTNPNGFSPVWASGHTVSSCGSPSLCRLSFQGDGNFVSYFNNTPLFTSGTSGRGAQMTCLNTAPYIQIFDASGAVIWDTTDST</sequence>
<dbReference type="SUPFAM" id="SSF51126">
    <property type="entry name" value="Pectin lyase-like"/>
    <property type="match status" value="1"/>
</dbReference>
<dbReference type="PROSITE" id="PS50927">
    <property type="entry name" value="BULB_LECTIN"/>
    <property type="match status" value="1"/>
</dbReference>
<dbReference type="InterPro" id="IPR006626">
    <property type="entry name" value="PbH1"/>
</dbReference>
<dbReference type="Pfam" id="PF13229">
    <property type="entry name" value="Beta_helix"/>
    <property type="match status" value="1"/>
</dbReference>
<dbReference type="SMART" id="SM00710">
    <property type="entry name" value="PbH1"/>
    <property type="match status" value="7"/>
</dbReference>
<evidence type="ECO:0000313" key="3">
    <source>
        <dbReference type="EMBL" id="RFU35451.1"/>
    </source>
</evidence>
<dbReference type="PROSITE" id="PS51257">
    <property type="entry name" value="PROKAR_LIPOPROTEIN"/>
    <property type="match status" value="1"/>
</dbReference>
<dbReference type="Proteomes" id="UP000258309">
    <property type="component" value="Unassembled WGS sequence"/>
</dbReference>
<dbReference type="SUPFAM" id="SSF51110">
    <property type="entry name" value="alpha-D-mannose-specific plant lectins"/>
    <property type="match status" value="1"/>
</dbReference>